<dbReference type="PANTHER" id="PTHR46167">
    <property type="entry name" value="N-LYSINE METHYLTRANSFERASE KMT5A"/>
    <property type="match status" value="1"/>
</dbReference>
<dbReference type="AlphaFoldDB" id="A0A3N0Z4U7"/>
<feature type="signal peptide" evidence="1">
    <location>
        <begin position="1"/>
        <end position="16"/>
    </location>
</feature>
<dbReference type="GO" id="GO:0005700">
    <property type="term" value="C:polytene chromosome"/>
    <property type="evidence" value="ECO:0007669"/>
    <property type="project" value="TreeGrafter"/>
</dbReference>
<dbReference type="GO" id="GO:0006357">
    <property type="term" value="P:regulation of transcription by RNA polymerase II"/>
    <property type="evidence" value="ECO:0007669"/>
    <property type="project" value="TreeGrafter"/>
</dbReference>
<dbReference type="GO" id="GO:0043516">
    <property type="term" value="P:regulation of DNA damage response, signal transduction by p53 class mediator"/>
    <property type="evidence" value="ECO:0007669"/>
    <property type="project" value="TreeGrafter"/>
</dbReference>
<dbReference type="SUPFAM" id="SSF82199">
    <property type="entry name" value="SET domain"/>
    <property type="match status" value="1"/>
</dbReference>
<proteinExistence type="predicted"/>
<dbReference type="InterPro" id="IPR046341">
    <property type="entry name" value="SET_dom_sf"/>
</dbReference>
<dbReference type="Proteomes" id="UP000281406">
    <property type="component" value="Unassembled WGS sequence"/>
</dbReference>
<name>A0A3N0Z4U7_ANAGA</name>
<evidence type="ECO:0000313" key="3">
    <source>
        <dbReference type="Proteomes" id="UP000281406"/>
    </source>
</evidence>
<gene>
    <name evidence="2" type="ORF">DPX16_23820</name>
</gene>
<accession>A0A3N0Z4U7</accession>
<dbReference type="PANTHER" id="PTHR46167:SF1">
    <property type="entry name" value="N-LYSINE METHYLTRANSFERASE KMT5A"/>
    <property type="match status" value="1"/>
</dbReference>
<dbReference type="OrthoDB" id="16287at2759"/>
<dbReference type="Gene3D" id="2.170.270.10">
    <property type="entry name" value="SET domain"/>
    <property type="match status" value="1"/>
</dbReference>
<dbReference type="InterPro" id="IPR051760">
    <property type="entry name" value="KMT5A"/>
</dbReference>
<evidence type="ECO:0000313" key="2">
    <source>
        <dbReference type="EMBL" id="ROL53303.1"/>
    </source>
</evidence>
<keyword evidence="1" id="KW-0732">Signal</keyword>
<keyword evidence="3" id="KW-1185">Reference proteome</keyword>
<protein>
    <submittedName>
        <fullName evidence="2">Uncharacterized protein</fullName>
    </submittedName>
</protein>
<dbReference type="EMBL" id="RJVU01011362">
    <property type="protein sequence ID" value="ROL53303.1"/>
    <property type="molecule type" value="Genomic_DNA"/>
</dbReference>
<organism evidence="2 3">
    <name type="scientific">Anabarilius grahami</name>
    <name type="common">Kanglang fish</name>
    <name type="synonym">Barilius grahami</name>
    <dbReference type="NCBI Taxonomy" id="495550"/>
    <lineage>
        <taxon>Eukaryota</taxon>
        <taxon>Metazoa</taxon>
        <taxon>Chordata</taxon>
        <taxon>Craniata</taxon>
        <taxon>Vertebrata</taxon>
        <taxon>Euteleostomi</taxon>
        <taxon>Actinopterygii</taxon>
        <taxon>Neopterygii</taxon>
        <taxon>Teleostei</taxon>
        <taxon>Ostariophysi</taxon>
        <taxon>Cypriniformes</taxon>
        <taxon>Xenocyprididae</taxon>
        <taxon>Xenocypridinae</taxon>
        <taxon>Xenocypridinae incertae sedis</taxon>
        <taxon>Anabarilius</taxon>
    </lineage>
</organism>
<dbReference type="GO" id="GO:0005634">
    <property type="term" value="C:nucleus"/>
    <property type="evidence" value="ECO:0007669"/>
    <property type="project" value="TreeGrafter"/>
</dbReference>
<sequence length="321" mass="36531">MLRLALLILIGWMGESFDYQQVIPFPGSSGSARRGEKDAINHILAERDKNSMLEIKYINPVKGRGIFTFSAFNQGDFVVEYRGELIDAAEAEHRHKLYHNVCSIFMFDFIWKRKTWWCIVSEVNVALRKRGLEKLVSSTRRCHPLCSQQTFPVQNSASFPSGQLSVAELGDHAHDLEPNVSSTDFFRDTKSRAECQSSSPTPDSPEHEVHCVRGQCGTEKEGIGEVGVQHQEVSPPVFSTDLSSGFRVSSRRCVKRPWSEEEIQAVMKHIRPFIENCVTVTSEQCLKCKEKEQPILETRSIQNIRDFVCNRAFKMHSNAKH</sequence>
<evidence type="ECO:0000256" key="1">
    <source>
        <dbReference type="SAM" id="SignalP"/>
    </source>
</evidence>
<comment type="caution">
    <text evidence="2">The sequence shown here is derived from an EMBL/GenBank/DDBJ whole genome shotgun (WGS) entry which is preliminary data.</text>
</comment>
<dbReference type="GO" id="GO:0042799">
    <property type="term" value="F:histone H4K20 methyltransferase activity"/>
    <property type="evidence" value="ECO:0007669"/>
    <property type="project" value="TreeGrafter"/>
</dbReference>
<reference evidence="2 3" key="1">
    <citation type="submission" date="2018-10" db="EMBL/GenBank/DDBJ databases">
        <title>Genome assembly for a Yunnan-Guizhou Plateau 3E fish, Anabarilius grahami (Regan), and its evolutionary and genetic applications.</title>
        <authorList>
            <person name="Jiang W."/>
        </authorList>
    </citation>
    <scope>NUCLEOTIDE SEQUENCE [LARGE SCALE GENOMIC DNA]</scope>
    <source>
        <strain evidence="2">AG-KIZ</strain>
        <tissue evidence="2">Muscle</tissue>
    </source>
</reference>
<feature type="chain" id="PRO_5017970465" evidence="1">
    <location>
        <begin position="17"/>
        <end position="321"/>
    </location>
</feature>